<evidence type="ECO:0000313" key="2">
    <source>
        <dbReference type="EMBL" id="CAB4166619.1"/>
    </source>
</evidence>
<feature type="domain" description="SprT-like" evidence="1">
    <location>
        <begin position="40"/>
        <end position="107"/>
    </location>
</feature>
<protein>
    <recommendedName>
        <fullName evidence="1">SprT-like domain-containing protein</fullName>
    </recommendedName>
</protein>
<dbReference type="GO" id="GO:0006950">
    <property type="term" value="P:response to stress"/>
    <property type="evidence" value="ECO:0007669"/>
    <property type="project" value="UniProtKB-ARBA"/>
</dbReference>
<evidence type="ECO:0000313" key="4">
    <source>
        <dbReference type="EMBL" id="CAB4178644.1"/>
    </source>
</evidence>
<reference evidence="4" key="1">
    <citation type="submission" date="2020-05" db="EMBL/GenBank/DDBJ databases">
        <authorList>
            <person name="Chiriac C."/>
            <person name="Salcher M."/>
            <person name="Ghai R."/>
            <person name="Kavagutti S V."/>
        </authorList>
    </citation>
    <scope>NUCLEOTIDE SEQUENCE</scope>
</reference>
<dbReference type="EMBL" id="LR796969">
    <property type="protein sequence ID" value="CAB4178644.1"/>
    <property type="molecule type" value="Genomic_DNA"/>
</dbReference>
<name>A0A6J5QG48_9CAUD</name>
<gene>
    <name evidence="4" type="ORF">UFOVP1019_45</name>
    <name evidence="5" type="ORF">UFOVP1618_19</name>
    <name evidence="2" type="ORF">UFOVP846_41</name>
    <name evidence="3" type="ORF">UFOVP940_47</name>
</gene>
<dbReference type="InterPro" id="IPR006640">
    <property type="entry name" value="SprT-like_domain"/>
</dbReference>
<organism evidence="4">
    <name type="scientific">uncultured Caudovirales phage</name>
    <dbReference type="NCBI Taxonomy" id="2100421"/>
    <lineage>
        <taxon>Viruses</taxon>
        <taxon>Duplodnaviria</taxon>
        <taxon>Heunggongvirae</taxon>
        <taxon>Uroviricota</taxon>
        <taxon>Caudoviricetes</taxon>
        <taxon>Peduoviridae</taxon>
        <taxon>Maltschvirus</taxon>
        <taxon>Maltschvirus maltsch</taxon>
    </lineage>
</organism>
<evidence type="ECO:0000259" key="1">
    <source>
        <dbReference type="Pfam" id="PF10263"/>
    </source>
</evidence>
<sequence>MKLTPEILRNMYATLYCCYPFTKWSMPLPEEIEFIVTLDTDAMGTYCHDTGEDFEHTITISAARCGHIYTALCTLAHECCHMSFYRRKGFRWAHHSKEFRTRCKLIATELGFDPLEL</sequence>
<dbReference type="EMBL" id="LR796779">
    <property type="protein sequence ID" value="CAB4166619.1"/>
    <property type="molecule type" value="Genomic_DNA"/>
</dbReference>
<dbReference type="EMBL" id="LR796891">
    <property type="protein sequence ID" value="CAB4173306.1"/>
    <property type="molecule type" value="Genomic_DNA"/>
</dbReference>
<dbReference type="Pfam" id="PF10263">
    <property type="entry name" value="SprT-like"/>
    <property type="match status" value="1"/>
</dbReference>
<dbReference type="EMBL" id="LR797482">
    <property type="protein sequence ID" value="CAB4219472.1"/>
    <property type="molecule type" value="Genomic_DNA"/>
</dbReference>
<evidence type="ECO:0000313" key="3">
    <source>
        <dbReference type="EMBL" id="CAB4173306.1"/>
    </source>
</evidence>
<evidence type="ECO:0000313" key="5">
    <source>
        <dbReference type="EMBL" id="CAB4219472.1"/>
    </source>
</evidence>
<accession>A0A6J5QG48</accession>
<proteinExistence type="predicted"/>